<accession>R7ZVT1</accession>
<dbReference type="SUPFAM" id="SSF53649">
    <property type="entry name" value="Alkaline phosphatase-like"/>
    <property type="match status" value="1"/>
</dbReference>
<dbReference type="SUPFAM" id="SSF56988">
    <property type="entry name" value="Anthrax protective antigen"/>
    <property type="match status" value="1"/>
</dbReference>
<dbReference type="EC" id="3.1.4.1" evidence="2"/>
<dbReference type="AlphaFoldDB" id="R7ZVT1"/>
<dbReference type="Proteomes" id="UP000013909">
    <property type="component" value="Unassembled WGS sequence"/>
</dbReference>
<dbReference type="Pfam" id="PF13290">
    <property type="entry name" value="CHB_HEX_C_1"/>
    <property type="match status" value="1"/>
</dbReference>
<dbReference type="PANTHER" id="PTHR10151">
    <property type="entry name" value="ECTONUCLEOTIDE PYROPHOSPHATASE/PHOSPHODIESTERASE"/>
    <property type="match status" value="1"/>
</dbReference>
<protein>
    <submittedName>
        <fullName evidence="2">Alkaline phosphodiesterase I</fullName>
        <ecNumber evidence="2">3.1.4.1</ecNumber>
        <ecNumber evidence="2">3.6.1.9</ecNumber>
    </submittedName>
</protein>
<evidence type="ECO:0000313" key="2">
    <source>
        <dbReference type="EMBL" id="EON78094.1"/>
    </source>
</evidence>
<dbReference type="InterPro" id="IPR002591">
    <property type="entry name" value="Phosphodiest/P_Trfase"/>
</dbReference>
<dbReference type="Gene3D" id="2.60.120.380">
    <property type="match status" value="1"/>
</dbReference>
<feature type="domain" description="PA14" evidence="1">
    <location>
        <begin position="356"/>
        <end position="493"/>
    </location>
</feature>
<dbReference type="PANTHER" id="PTHR10151:SF120">
    <property type="entry name" value="BIS(5'-ADENOSYL)-TRIPHOSPHATASE"/>
    <property type="match status" value="1"/>
</dbReference>
<organism evidence="2 3">
    <name type="scientific">Lunatimonas lonarensis</name>
    <dbReference type="NCBI Taxonomy" id="1232681"/>
    <lineage>
        <taxon>Bacteria</taxon>
        <taxon>Pseudomonadati</taxon>
        <taxon>Bacteroidota</taxon>
        <taxon>Cytophagia</taxon>
        <taxon>Cytophagales</taxon>
        <taxon>Cyclobacteriaceae</taxon>
    </lineage>
</organism>
<dbReference type="EC" id="3.6.1.9" evidence="2"/>
<keyword evidence="3" id="KW-1185">Reference proteome</keyword>
<dbReference type="PROSITE" id="PS51820">
    <property type="entry name" value="PA14"/>
    <property type="match status" value="1"/>
</dbReference>
<dbReference type="InterPro" id="IPR059177">
    <property type="entry name" value="GH29D-like_dom"/>
</dbReference>
<dbReference type="Gene3D" id="3.40.720.10">
    <property type="entry name" value="Alkaline Phosphatase, subunit A"/>
    <property type="match status" value="1"/>
</dbReference>
<dbReference type="SMART" id="SM00758">
    <property type="entry name" value="PA14"/>
    <property type="match status" value="1"/>
</dbReference>
<evidence type="ECO:0000313" key="3">
    <source>
        <dbReference type="Proteomes" id="UP000013909"/>
    </source>
</evidence>
<dbReference type="Pfam" id="PF07691">
    <property type="entry name" value="PA14"/>
    <property type="match status" value="1"/>
</dbReference>
<evidence type="ECO:0000259" key="1">
    <source>
        <dbReference type="PROSITE" id="PS51820"/>
    </source>
</evidence>
<dbReference type="EMBL" id="AQHR01000041">
    <property type="protein sequence ID" value="EON78094.1"/>
    <property type="molecule type" value="Genomic_DNA"/>
</dbReference>
<dbReference type="GO" id="GO:0004528">
    <property type="term" value="F:phosphodiesterase I activity"/>
    <property type="evidence" value="ECO:0007669"/>
    <property type="project" value="UniProtKB-EC"/>
</dbReference>
<proteinExistence type="predicted"/>
<dbReference type="InterPro" id="IPR011658">
    <property type="entry name" value="PA14_dom"/>
</dbReference>
<dbReference type="STRING" id="1232681.ADIS_1291"/>
<dbReference type="InterPro" id="IPR017850">
    <property type="entry name" value="Alkaline_phosphatase_core_sf"/>
</dbReference>
<gene>
    <name evidence="2" type="ORF">ADIS_1291</name>
</gene>
<name>R7ZVT1_9BACT</name>
<dbReference type="Pfam" id="PF01663">
    <property type="entry name" value="Phosphodiest"/>
    <property type="match status" value="1"/>
</dbReference>
<reference evidence="2 3" key="1">
    <citation type="submission" date="2013-02" db="EMBL/GenBank/DDBJ databases">
        <title>A novel strain isolated from Lonar lake, Maharashtra, India.</title>
        <authorList>
            <person name="Singh A."/>
        </authorList>
    </citation>
    <scope>NUCLEOTIDE SEQUENCE [LARGE SCALE GENOMIC DNA]</scope>
    <source>
        <strain evidence="2 3">AK24</strain>
    </source>
</reference>
<dbReference type="InterPro" id="IPR037524">
    <property type="entry name" value="PA14/GLEYA"/>
</dbReference>
<keyword evidence="2" id="KW-0378">Hydrolase</keyword>
<sequence length="495" mass="55231">MIGLDAFSSRGLQKANTPAMDKMIAEGALAPYARCVLPTVSTPNWTSMLTGVDPVQHGIYDNSWERDARHWDPIRTGSEDVYPSILSWIKAQRPEARMHFFYEWSGLSRMFEMSVVDRHFRSKDGTEVFDKAVEHFFEELPEFLFLGIDETDGAGHKYGHDTQGYYDAITYYDQKIGDFIQRLEAADLLKETFIMITGDHGGINYGHGGRTLYELEIPILLYGKGVTRGKVLEEPYFIYDVAPTLAYYLGVMPPAGTIGRVMEEAFSPATGSKAYVPIPHIEPKGGFINASQVDLTLTLSNPKGSLYYTLDGTVPTERSSVYNAPIRISEDALLSVVHVVDGQASRVEVSDYRLATGNRKIAWKYYEGSFTSLPPLDKMAPLKSGNSHEISLDEITHREDQFALMFNGTLAIETEGDYVFYANSDDGSFLFINGEKLIDNDGSHGLTEVSGKIALTKGTHSIEVWYFDDFGGQDLNLSIQGPGIPKQILTHRFLK</sequence>
<dbReference type="GO" id="GO:0047429">
    <property type="term" value="F:nucleoside triphosphate diphosphatase activity"/>
    <property type="evidence" value="ECO:0007669"/>
    <property type="project" value="UniProtKB-EC"/>
</dbReference>
<comment type="caution">
    <text evidence="2">The sequence shown here is derived from an EMBL/GenBank/DDBJ whole genome shotgun (WGS) entry which is preliminary data.</text>
</comment>
<dbReference type="CDD" id="cd00016">
    <property type="entry name" value="ALP_like"/>
    <property type="match status" value="1"/>
</dbReference>